<evidence type="ECO:0008006" key="5">
    <source>
        <dbReference type="Google" id="ProtNLM"/>
    </source>
</evidence>
<evidence type="ECO:0000313" key="3">
    <source>
        <dbReference type="EMBL" id="RQD85786.1"/>
    </source>
</evidence>
<accession>A0A424YYG8</accession>
<organism evidence="3 4">
    <name type="scientific">Campylobacter hepaticus</name>
    <dbReference type="NCBI Taxonomy" id="1813019"/>
    <lineage>
        <taxon>Bacteria</taxon>
        <taxon>Pseudomonadati</taxon>
        <taxon>Campylobacterota</taxon>
        <taxon>Epsilonproteobacteria</taxon>
        <taxon>Campylobacterales</taxon>
        <taxon>Campylobacteraceae</taxon>
        <taxon>Campylobacter</taxon>
    </lineage>
</organism>
<evidence type="ECO:0000256" key="2">
    <source>
        <dbReference type="SAM" id="SignalP"/>
    </source>
</evidence>
<keyword evidence="2" id="KW-0732">Signal</keyword>
<gene>
    <name evidence="3" type="ORF">DZD40_07525</name>
</gene>
<feature type="non-terminal residue" evidence="3">
    <location>
        <position position="747"/>
    </location>
</feature>
<protein>
    <recommendedName>
        <fullName evidence="5">Autotransporter outer membrane beta-barrel domain-containing protein</fullName>
    </recommendedName>
</protein>
<evidence type="ECO:0000256" key="1">
    <source>
        <dbReference type="SAM" id="MobiDB-lite"/>
    </source>
</evidence>
<feature type="chain" id="PRO_5019210699" description="Autotransporter outer membrane beta-barrel domain-containing protein" evidence="2">
    <location>
        <begin position="24"/>
        <end position="747"/>
    </location>
</feature>
<proteinExistence type="predicted"/>
<name>A0A424YYG8_9BACT</name>
<dbReference type="EMBL" id="QURW01000037">
    <property type="protein sequence ID" value="RQD85786.1"/>
    <property type="molecule type" value="Genomic_DNA"/>
</dbReference>
<feature type="signal peptide" evidence="2">
    <location>
        <begin position="1"/>
        <end position="23"/>
    </location>
</feature>
<dbReference type="Proteomes" id="UP000286095">
    <property type="component" value="Unassembled WGS sequence"/>
</dbReference>
<sequence>MASSKKLILSLATISCLSSLALANISGPEPAIKFNPEGYNYSYYGILGYAPGTQIDIRGNNSTNSLFLGRYAYVKNGSDGSRTIFVSATTDEKIDIRKILNKGIVAGSLNIQNRQDINNGSIHVGDIDNQGYIRDVYIGIWKENHATLTLDSFKNSGLIYNTSDNGIFFEGKDVNIGKFINTGIIVGNHTNNSNNASVLIGKSSTNHGNTTINLFLNQGLIGSNMAKYGVQFDSGKDEGNNPRHEDRHKATVKHFINTATIQAKDTALHLSNTTITNFLNMDTIKAENGKAIDTLKQTNITNFINAGTIQGGSSQEAIKFADSVITNILNTGNIEGKKQAIVFTRSKITNFINSGTIKSTNGSGNKDNAIEVNGNSSIENFFNSGVIEAKTEAVRLGSHNGNGSNKPKITTFINTGTISSENQSAVKLGNDNGTGQTQIDYFINTGTITTKGDSDVNNGGNDVNSDAAFAITQTNLKLFINSGLLAGKKMGVNVLGSTIDNFINTGIIVGASDHYNGSAIYLLGFSSGVAHIKTLQNDGLLLGNNGIRIADTNTVETIINKGIIAANSNGIGFNEVGGGSEIKITQIILEEGSQIIANKNGINLSVEGVAKTNVSIGSINIQEGAKVSGQEAGIKISQSNQFKNNNGSKKDNTVGQIIVAGEVKGGSEGGIVNEGTIKASENKSSSENGKKRSRRSLEDSSNQQSDEENKAAILIKESGQITSTSGYGIVNKAMIDGSIISKSSSNI</sequence>
<reference evidence="3 4" key="1">
    <citation type="submission" date="2018-08" db="EMBL/GenBank/DDBJ databases">
        <title>Survival mechanisms of Campylobacter hepaticus identified by genomic analysis and comparative transcriptomic analysis of in vivo and in vitro derived bacteria.</title>
        <authorList>
            <person name="Van T.T.H."/>
            <person name="Moore R.J."/>
        </authorList>
    </citation>
    <scope>NUCLEOTIDE SEQUENCE [LARGE SCALE GENOMIC DNA]</scope>
    <source>
        <strain evidence="3 4">54L</strain>
    </source>
</reference>
<comment type="caution">
    <text evidence="3">The sequence shown here is derived from an EMBL/GenBank/DDBJ whole genome shotgun (WGS) entry which is preliminary data.</text>
</comment>
<feature type="region of interest" description="Disordered" evidence="1">
    <location>
        <begin position="670"/>
        <end position="713"/>
    </location>
</feature>
<dbReference type="AlphaFoldDB" id="A0A424YYG8"/>
<evidence type="ECO:0000313" key="4">
    <source>
        <dbReference type="Proteomes" id="UP000286095"/>
    </source>
</evidence>